<dbReference type="CDD" id="cd04301">
    <property type="entry name" value="NAT_SF"/>
    <property type="match status" value="1"/>
</dbReference>
<feature type="domain" description="N-acetyltransferase" evidence="1">
    <location>
        <begin position="2"/>
        <end position="153"/>
    </location>
</feature>
<evidence type="ECO:0000313" key="3">
    <source>
        <dbReference type="Proteomes" id="UP000027661"/>
    </source>
</evidence>
<dbReference type="Gene3D" id="3.40.630.30">
    <property type="match status" value="1"/>
</dbReference>
<dbReference type="GeneID" id="5302912"/>
<dbReference type="PROSITE" id="PS51186">
    <property type="entry name" value="GNAT"/>
    <property type="match status" value="1"/>
</dbReference>
<dbReference type="AlphaFoldDB" id="A0A069SQ43"/>
<dbReference type="GO" id="GO:0016747">
    <property type="term" value="F:acyltransferase activity, transferring groups other than amino-acyl groups"/>
    <property type="evidence" value="ECO:0007669"/>
    <property type="project" value="InterPro"/>
</dbReference>
<organism evidence="2 3">
    <name type="scientific">Phocaeicola vulgatus str. 3975 RP4</name>
    <dbReference type="NCBI Taxonomy" id="1339352"/>
    <lineage>
        <taxon>Bacteria</taxon>
        <taxon>Pseudomonadati</taxon>
        <taxon>Bacteroidota</taxon>
        <taxon>Bacteroidia</taxon>
        <taxon>Bacteroidales</taxon>
        <taxon>Bacteroidaceae</taxon>
        <taxon>Phocaeicola</taxon>
    </lineage>
</organism>
<name>A0A069SQ43_PHOVU</name>
<accession>A0A069SQ43</accession>
<gene>
    <name evidence="2" type="ORF">M099_0329</name>
</gene>
<dbReference type="Pfam" id="PF00583">
    <property type="entry name" value="Acetyltransf_1"/>
    <property type="match status" value="1"/>
</dbReference>
<keyword evidence="2" id="KW-0808">Transferase</keyword>
<dbReference type="RefSeq" id="WP_005845863.1">
    <property type="nucleotide sequence ID" value="NZ_JNHM01000004.1"/>
</dbReference>
<dbReference type="Proteomes" id="UP000027661">
    <property type="component" value="Unassembled WGS sequence"/>
</dbReference>
<comment type="caution">
    <text evidence="2">The sequence shown here is derived from an EMBL/GenBank/DDBJ whole genome shotgun (WGS) entry which is preliminary data.</text>
</comment>
<evidence type="ECO:0000313" key="2">
    <source>
        <dbReference type="EMBL" id="KDS56535.1"/>
    </source>
</evidence>
<dbReference type="SUPFAM" id="SSF55729">
    <property type="entry name" value="Acyl-CoA N-acyltransferases (Nat)"/>
    <property type="match status" value="1"/>
</dbReference>
<dbReference type="DNASU" id="5302912"/>
<protein>
    <submittedName>
        <fullName evidence="2">Acetyltransferase family protein</fullName>
    </submittedName>
</protein>
<dbReference type="PATRIC" id="fig|1339352.3.peg.324"/>
<dbReference type="InterPro" id="IPR000182">
    <property type="entry name" value="GNAT_dom"/>
</dbReference>
<dbReference type="EMBL" id="JNHM01000004">
    <property type="protein sequence ID" value="KDS56535.1"/>
    <property type="molecule type" value="Genomic_DNA"/>
</dbReference>
<sequence>MIEIKQVKTQDEVNYTFVEKLMHTAFPQEERRDTVQQREYSDNNPRFCNNIILENGNSIGMISYWTMGDFYYIEHFAIDPSLRNGGYGKRVLEMIKKQLKGPIVLEVEEPNDEMSTRRIHFYKRLEFTLHKKPYIQPPYRKGDSGLPMLLMTYGDIDMESDFEKVKKTLYKEVYGQEI</sequence>
<evidence type="ECO:0000259" key="1">
    <source>
        <dbReference type="PROSITE" id="PS51186"/>
    </source>
</evidence>
<proteinExistence type="predicted"/>
<dbReference type="InterPro" id="IPR016181">
    <property type="entry name" value="Acyl_CoA_acyltransferase"/>
</dbReference>
<reference evidence="2 3" key="1">
    <citation type="submission" date="2014-04" db="EMBL/GenBank/DDBJ databases">
        <authorList>
            <person name="Sears C."/>
            <person name="Carroll K."/>
            <person name="Sack B.R."/>
            <person name="Qadri F."/>
            <person name="Myers L.L."/>
            <person name="Chung G.-T."/>
            <person name="Escheverria P."/>
            <person name="Fraser C.M."/>
            <person name="Sadzewicz L."/>
            <person name="Shefchek K.A."/>
            <person name="Tallon L."/>
            <person name="Das S.P."/>
            <person name="Daugherty S."/>
            <person name="Mongodin E.F."/>
        </authorList>
    </citation>
    <scope>NUCLEOTIDE SEQUENCE [LARGE SCALE GENOMIC DNA]</scope>
    <source>
        <strain evidence="2 3">3975 RP4</strain>
    </source>
</reference>